<evidence type="ECO:0000256" key="1">
    <source>
        <dbReference type="ARBA" id="ARBA00009919"/>
    </source>
</evidence>
<name>A0A3A9K9P3_9BACI</name>
<reference evidence="3 4" key="1">
    <citation type="submission" date="2017-10" db="EMBL/GenBank/DDBJ databases">
        <title>Bacillus sp. nov., a halophilic bacterium isolated from a Keqin Lake.</title>
        <authorList>
            <person name="Wang H."/>
        </authorList>
    </citation>
    <scope>NUCLEOTIDE SEQUENCE [LARGE SCALE GENOMIC DNA]</scope>
    <source>
        <strain evidence="3 4">KCTC 13187</strain>
    </source>
</reference>
<dbReference type="CDD" id="cd00757">
    <property type="entry name" value="ThiF_MoeB_HesA_family"/>
    <property type="match status" value="1"/>
</dbReference>
<dbReference type="GO" id="GO:0004792">
    <property type="term" value="F:thiosulfate-cyanide sulfurtransferase activity"/>
    <property type="evidence" value="ECO:0007669"/>
    <property type="project" value="TreeGrafter"/>
</dbReference>
<dbReference type="GO" id="GO:0016779">
    <property type="term" value="F:nucleotidyltransferase activity"/>
    <property type="evidence" value="ECO:0007669"/>
    <property type="project" value="TreeGrafter"/>
</dbReference>
<proteinExistence type="inferred from homology"/>
<dbReference type="GO" id="GO:0008641">
    <property type="term" value="F:ubiquitin-like modifier activating enzyme activity"/>
    <property type="evidence" value="ECO:0007669"/>
    <property type="project" value="InterPro"/>
</dbReference>
<dbReference type="GO" id="GO:0005829">
    <property type="term" value="C:cytosol"/>
    <property type="evidence" value="ECO:0007669"/>
    <property type="project" value="TreeGrafter"/>
</dbReference>
<organism evidence="3 4">
    <name type="scientific">Salipaludibacillus neizhouensis</name>
    <dbReference type="NCBI Taxonomy" id="885475"/>
    <lineage>
        <taxon>Bacteria</taxon>
        <taxon>Bacillati</taxon>
        <taxon>Bacillota</taxon>
        <taxon>Bacilli</taxon>
        <taxon>Bacillales</taxon>
        <taxon>Bacillaceae</taxon>
    </lineage>
</organism>
<evidence type="ECO:0000259" key="2">
    <source>
        <dbReference type="Pfam" id="PF00899"/>
    </source>
</evidence>
<dbReference type="EMBL" id="PDOE01000004">
    <property type="protein sequence ID" value="RKL67141.1"/>
    <property type="molecule type" value="Genomic_DNA"/>
</dbReference>
<gene>
    <name evidence="3" type="ORF">CR203_11560</name>
</gene>
<dbReference type="FunFam" id="3.40.50.720:FF:000080">
    <property type="entry name" value="Thiazole biosynthesis adenylyltransferase ThiF"/>
    <property type="match status" value="1"/>
</dbReference>
<evidence type="ECO:0000313" key="3">
    <source>
        <dbReference type="EMBL" id="RKL67141.1"/>
    </source>
</evidence>
<dbReference type="Proteomes" id="UP000281498">
    <property type="component" value="Unassembled WGS sequence"/>
</dbReference>
<dbReference type="Pfam" id="PF00899">
    <property type="entry name" value="ThiF"/>
    <property type="match status" value="1"/>
</dbReference>
<dbReference type="PANTHER" id="PTHR10953">
    <property type="entry name" value="UBIQUITIN-ACTIVATING ENZYME E1"/>
    <property type="match status" value="1"/>
</dbReference>
<feature type="domain" description="THIF-type NAD/FAD binding fold" evidence="2">
    <location>
        <begin position="5"/>
        <end position="241"/>
    </location>
</feature>
<dbReference type="GO" id="GO:0008146">
    <property type="term" value="F:sulfotransferase activity"/>
    <property type="evidence" value="ECO:0007669"/>
    <property type="project" value="TreeGrafter"/>
</dbReference>
<comment type="similarity">
    <text evidence="1">Belongs to the HesA/MoeB/ThiF family.</text>
</comment>
<dbReference type="InterPro" id="IPR045886">
    <property type="entry name" value="ThiF/MoeB/HesA"/>
</dbReference>
<dbReference type="Gene3D" id="3.40.50.720">
    <property type="entry name" value="NAD(P)-binding Rossmann-like Domain"/>
    <property type="match status" value="1"/>
</dbReference>
<dbReference type="InterPro" id="IPR035985">
    <property type="entry name" value="Ubiquitin-activating_enz"/>
</dbReference>
<comment type="caution">
    <text evidence="3">The sequence shown here is derived from an EMBL/GenBank/DDBJ whole genome shotgun (WGS) entry which is preliminary data.</text>
</comment>
<dbReference type="InterPro" id="IPR000594">
    <property type="entry name" value="ThiF_NAD_FAD-bd"/>
</dbReference>
<dbReference type="AlphaFoldDB" id="A0A3A9K9P3"/>
<evidence type="ECO:0000313" key="4">
    <source>
        <dbReference type="Proteomes" id="UP000281498"/>
    </source>
</evidence>
<dbReference type="PANTHER" id="PTHR10953:SF102">
    <property type="entry name" value="ADENYLYLTRANSFERASE AND SULFURTRANSFERASE MOCS3"/>
    <property type="match status" value="1"/>
</dbReference>
<protein>
    <submittedName>
        <fullName evidence="3">Thiamine biosynthesis protein MoeB</fullName>
    </submittedName>
</protein>
<accession>A0A3A9K9P3</accession>
<dbReference type="RefSeq" id="WP_110937372.1">
    <property type="nucleotide sequence ID" value="NZ_KZ614146.1"/>
</dbReference>
<dbReference type="NCBIfam" id="NF009123">
    <property type="entry name" value="PRK12475.1"/>
    <property type="match status" value="1"/>
</dbReference>
<dbReference type="OrthoDB" id="9804286at2"/>
<dbReference type="SUPFAM" id="SSF69572">
    <property type="entry name" value="Activating enzymes of the ubiquitin-like proteins"/>
    <property type="match status" value="1"/>
</dbReference>
<sequence length="339" mass="37883">METRYSRQTLFKPIGEKGQHLLQQKHVLIIGAGALGTGNAENLVRAGVGTVTIVDRDYVEKSNLQRQQLYSEQDAFERLPKAVAAKTRLEAINSQVDIRAHVLDIRKEELEGLLKGIDLLIDATDNFDTRLIINDLTQKNDIPWIYGACVGSYGLSFTVIPKDTPCLHCLMETIPLGGATCDTAGIIAPAVQMVVAHQTTEAMKLLVNDKASLRKRLISFDLWKNEQSTIDVSSLKNKHCLSCGTKPTYPFLSFEKQLKSSVLCGRDSVQIRPSDIMTRDLQALKEQLSHLEGKVESNPYLVTFFHQKHRLVFFLDGRVLIHGTSDISEARTIYHQIIG</sequence>
<keyword evidence="4" id="KW-1185">Reference proteome</keyword>